<dbReference type="Proteomes" id="UP000003242">
    <property type="component" value="Unassembled WGS sequence"/>
</dbReference>
<gene>
    <name evidence="4" type="ORF">HMPREF0889_0321</name>
    <name evidence="5" type="ORF">HMPREF1039_0333</name>
</gene>
<evidence type="ECO:0000313" key="5">
    <source>
        <dbReference type="EMBL" id="EGL39882.1"/>
    </source>
</evidence>
<keyword evidence="7" id="KW-1185">Reference proteome</keyword>
<dbReference type="Proteomes" id="UP000004018">
    <property type="component" value="Unassembled WGS sequence"/>
</dbReference>
<dbReference type="Pfam" id="PF00395">
    <property type="entry name" value="SLH"/>
    <property type="match status" value="1"/>
</dbReference>
<proteinExistence type="predicted"/>
<dbReference type="AlphaFoldDB" id="D3LUZ6"/>
<evidence type="ECO:0000259" key="3">
    <source>
        <dbReference type="PROSITE" id="PS51272"/>
    </source>
</evidence>
<dbReference type="EMBL" id="AFIJ01000032">
    <property type="protein sequence ID" value="EGL39882.1"/>
    <property type="molecule type" value="Genomic_DNA"/>
</dbReference>
<keyword evidence="2" id="KW-0732">Signal</keyword>
<name>D3LUZ6_9FIRM</name>
<feature type="signal peptide" evidence="2">
    <location>
        <begin position="1"/>
        <end position="23"/>
    </location>
</feature>
<evidence type="ECO:0000256" key="2">
    <source>
        <dbReference type="SAM" id="SignalP"/>
    </source>
</evidence>
<evidence type="ECO:0000313" key="6">
    <source>
        <dbReference type="Proteomes" id="UP000003242"/>
    </source>
</evidence>
<accession>D3LUZ6</accession>
<reference evidence="4" key="2">
    <citation type="submission" date="2009-12" db="EMBL/GenBank/DDBJ databases">
        <authorList>
            <person name="Madupu R."/>
            <person name="Durkin A.S."/>
            <person name="Torralba M."/>
            <person name="Methe B."/>
            <person name="Sutton G.G."/>
            <person name="Strausberg R.L."/>
            <person name="Nelson K.E."/>
        </authorList>
    </citation>
    <scope>NUCLEOTIDE SEQUENCE</scope>
    <source>
        <strain evidence="4">28L</strain>
    </source>
</reference>
<feature type="region of interest" description="Disordered" evidence="1">
    <location>
        <begin position="35"/>
        <end position="60"/>
    </location>
</feature>
<feature type="compositionally biased region" description="Polar residues" evidence="1">
    <location>
        <begin position="35"/>
        <end position="45"/>
    </location>
</feature>
<dbReference type="eggNOG" id="COG3391">
    <property type="taxonomic scope" value="Bacteria"/>
</dbReference>
<organism evidence="4 6">
    <name type="scientific">Megasphaera lornae</name>
    <dbReference type="NCBI Taxonomy" id="1000568"/>
    <lineage>
        <taxon>Bacteria</taxon>
        <taxon>Bacillati</taxon>
        <taxon>Bacillota</taxon>
        <taxon>Negativicutes</taxon>
        <taxon>Veillonellales</taxon>
        <taxon>Veillonellaceae</taxon>
        <taxon>Megasphaera</taxon>
    </lineage>
</organism>
<dbReference type="OrthoDB" id="5845122at2"/>
<evidence type="ECO:0000256" key="1">
    <source>
        <dbReference type="SAM" id="MobiDB-lite"/>
    </source>
</evidence>
<sequence length="383" mass="42060">MNFVIRRVTAVLVLVVLTASVEAAGAVGRHALSPTSTAVTVQARQSPGLRVSGGKPKTARQPLTREELAGLLAQMTGIQTPQNATYKGVHARPTKSAVVLVTGRHSMTGFKPGYLRPQRYVSRQEFAVVTYNYMKVNNLPLTGTVSLYKDDAEIADGAKKAVYALTAQHIMQGENQRFYPHAIVSRGAAVRMLQRVYERQQQKDKTVSMTAVPAEKAALHEARRAVLPVHKERQLASVAPVFSSREAEQQVFGYLRTVYGSIGAFAADGVLYWQGNVLHIGCKSAVKRAALEKLLQHDEYLQPIVAVKSIRYSIMDYQQLTDRAKTVYLSEMPQGTVIKTGIDYTTETIVLTVPVMKKSVRAALQEAFGANVRCIVRAYGSKV</sequence>
<dbReference type="EMBL" id="ADGP01000020">
    <property type="protein sequence ID" value="EFD93924.1"/>
    <property type="molecule type" value="Genomic_DNA"/>
</dbReference>
<evidence type="ECO:0000313" key="7">
    <source>
        <dbReference type="Proteomes" id="UP000004018"/>
    </source>
</evidence>
<reference evidence="6" key="1">
    <citation type="submission" date="2009-12" db="EMBL/GenBank/DDBJ databases">
        <title>Sequence of Clostridiales genomosp. BVAB3 str. UPII9-5.</title>
        <authorList>
            <person name="Madupu R."/>
            <person name="Durkin A.S."/>
            <person name="Torralba M."/>
            <person name="Methe B."/>
            <person name="Sutton G.G."/>
            <person name="Strausberg R.L."/>
            <person name="Nelson K.E."/>
        </authorList>
    </citation>
    <scope>NUCLEOTIDE SEQUENCE [LARGE SCALE GENOMIC DNA]</scope>
    <source>
        <strain evidence="6">28L</strain>
    </source>
</reference>
<dbReference type="InterPro" id="IPR001119">
    <property type="entry name" value="SLH_dom"/>
</dbReference>
<feature type="domain" description="SLH" evidence="3">
    <location>
        <begin position="145"/>
        <end position="207"/>
    </location>
</feature>
<comment type="caution">
    <text evidence="4">The sequence shown here is derived from an EMBL/GenBank/DDBJ whole genome shotgun (WGS) entry which is preliminary data.</text>
</comment>
<dbReference type="RefSeq" id="WP_007391254.1">
    <property type="nucleotide sequence ID" value="NZ_ADGP01000020.1"/>
</dbReference>
<feature type="chain" id="PRO_5038366349" description="SLH domain-containing protein" evidence="2">
    <location>
        <begin position="24"/>
        <end position="383"/>
    </location>
</feature>
<protein>
    <recommendedName>
        <fullName evidence="3">SLH domain-containing protein</fullName>
    </recommendedName>
</protein>
<dbReference type="STRING" id="699218.HMPREF0889_0321"/>
<reference evidence="5 7" key="3">
    <citation type="submission" date="2011-04" db="EMBL/GenBank/DDBJ databases">
        <authorList>
            <person name="Harkins D.M."/>
            <person name="Madupu R."/>
            <person name="Durkin A.S."/>
            <person name="Torralba M."/>
            <person name="Methe B."/>
            <person name="Sutton G.G."/>
            <person name="Nelson K.E."/>
        </authorList>
    </citation>
    <scope>NUCLEOTIDE SEQUENCE [LARGE SCALE GENOMIC DNA]</scope>
    <source>
        <strain evidence="5 7">UPII 199-6</strain>
    </source>
</reference>
<dbReference type="PROSITE" id="PS51272">
    <property type="entry name" value="SLH"/>
    <property type="match status" value="1"/>
</dbReference>
<evidence type="ECO:0000313" key="4">
    <source>
        <dbReference type="EMBL" id="EFD93924.1"/>
    </source>
</evidence>